<name>A0A4P9W6X1_9FUNG</name>
<keyword evidence="5" id="KW-0653">Protein transport</keyword>
<dbReference type="OrthoDB" id="435607at2759"/>
<keyword evidence="3 5" id="KW-1133">Transmembrane helix</keyword>
<dbReference type="GO" id="GO:0005789">
    <property type="term" value="C:endoplasmic reticulum membrane"/>
    <property type="evidence" value="ECO:0007669"/>
    <property type="project" value="UniProtKB-SubCell"/>
</dbReference>
<dbReference type="Pfam" id="PF05529">
    <property type="entry name" value="Bap31"/>
    <property type="match status" value="1"/>
</dbReference>
<organism evidence="7 8">
    <name type="scientific">Blyttiomyces helicus</name>
    <dbReference type="NCBI Taxonomy" id="388810"/>
    <lineage>
        <taxon>Eukaryota</taxon>
        <taxon>Fungi</taxon>
        <taxon>Fungi incertae sedis</taxon>
        <taxon>Chytridiomycota</taxon>
        <taxon>Chytridiomycota incertae sedis</taxon>
        <taxon>Chytridiomycetes</taxon>
        <taxon>Chytridiomycetes incertae sedis</taxon>
        <taxon>Blyttiomyces</taxon>
    </lineage>
</organism>
<comment type="subcellular location">
    <subcellularLocation>
        <location evidence="5">Endoplasmic reticulum membrane</location>
        <topology evidence="5">Multi-pass membrane protein</topology>
    </subcellularLocation>
    <subcellularLocation>
        <location evidence="1">Membrane</location>
        <topology evidence="1">Multi-pass membrane protein</topology>
    </subcellularLocation>
</comment>
<evidence type="ECO:0000256" key="4">
    <source>
        <dbReference type="ARBA" id="ARBA00023136"/>
    </source>
</evidence>
<comment type="function">
    <text evidence="5">May play a role in anterograde transport of membrane proteins from the endoplasmic reticulum to the Golgi.</text>
</comment>
<evidence type="ECO:0000259" key="6">
    <source>
        <dbReference type="Pfam" id="PF05529"/>
    </source>
</evidence>
<feature type="transmembrane region" description="Helical" evidence="5">
    <location>
        <begin position="90"/>
        <end position="107"/>
    </location>
</feature>
<dbReference type="PANTHER" id="PTHR12701">
    <property type="entry name" value="BCR-ASSOCIATED PROTEIN, BAP"/>
    <property type="match status" value="1"/>
</dbReference>
<keyword evidence="5" id="KW-0256">Endoplasmic reticulum</keyword>
<evidence type="ECO:0000256" key="2">
    <source>
        <dbReference type="ARBA" id="ARBA00022692"/>
    </source>
</evidence>
<keyword evidence="8" id="KW-1185">Reference proteome</keyword>
<keyword evidence="4 5" id="KW-0472">Membrane</keyword>
<dbReference type="GO" id="GO:0070973">
    <property type="term" value="P:protein localization to endoplasmic reticulum exit site"/>
    <property type="evidence" value="ECO:0007669"/>
    <property type="project" value="UniProtKB-UniRule"/>
</dbReference>
<dbReference type="InterPro" id="IPR040463">
    <property type="entry name" value="BAP29/BAP31_N"/>
</dbReference>
<evidence type="ECO:0000313" key="8">
    <source>
        <dbReference type="Proteomes" id="UP000269721"/>
    </source>
</evidence>
<keyword evidence="5" id="KW-0931">ER-Golgi transport</keyword>
<feature type="domain" description="BAP29/BAP31 transmembrane" evidence="6">
    <location>
        <begin position="3"/>
        <end position="124"/>
    </location>
</feature>
<evidence type="ECO:0000256" key="1">
    <source>
        <dbReference type="ARBA" id="ARBA00004141"/>
    </source>
</evidence>
<reference evidence="8" key="1">
    <citation type="journal article" date="2018" name="Nat. Microbiol.">
        <title>Leveraging single-cell genomics to expand the fungal tree of life.</title>
        <authorList>
            <person name="Ahrendt S.R."/>
            <person name="Quandt C.A."/>
            <person name="Ciobanu D."/>
            <person name="Clum A."/>
            <person name="Salamov A."/>
            <person name="Andreopoulos B."/>
            <person name="Cheng J.F."/>
            <person name="Woyke T."/>
            <person name="Pelin A."/>
            <person name="Henrissat B."/>
            <person name="Reynolds N.K."/>
            <person name="Benny G.L."/>
            <person name="Smith M.E."/>
            <person name="James T.Y."/>
            <person name="Grigoriev I.V."/>
        </authorList>
    </citation>
    <scope>NUCLEOTIDE SEQUENCE [LARGE SCALE GENOMIC DNA]</scope>
</reference>
<dbReference type="AlphaFoldDB" id="A0A4P9W6X1"/>
<keyword evidence="5" id="KW-0813">Transport</keyword>
<keyword evidence="2 5" id="KW-0812">Transmembrane</keyword>
<dbReference type="Proteomes" id="UP000269721">
    <property type="component" value="Unassembled WGS sequence"/>
</dbReference>
<feature type="transmembrane region" description="Helical" evidence="5">
    <location>
        <begin position="6"/>
        <end position="28"/>
    </location>
</feature>
<feature type="transmembrane region" description="Helical" evidence="5">
    <location>
        <begin position="49"/>
        <end position="70"/>
    </location>
</feature>
<dbReference type="EMBL" id="KZ997162">
    <property type="protein sequence ID" value="RKO87782.1"/>
    <property type="molecule type" value="Genomic_DNA"/>
</dbReference>
<sequence>MIFTLVSVTLVAEMVIFVGLLAPIPATWRRSLALTASKSGALGNARTGLKLLCFVIAVMLIDALLKYRSIPEFDPHHDVLDHYNARLFRTQRNIYLCGAAVFLYLVLNRFATLMYEIANEETKAE</sequence>
<dbReference type="InterPro" id="IPR008417">
    <property type="entry name" value="BAP29/BAP31"/>
</dbReference>
<evidence type="ECO:0000313" key="7">
    <source>
        <dbReference type="EMBL" id="RKO87782.1"/>
    </source>
</evidence>
<protein>
    <recommendedName>
        <fullName evidence="5">Endoplasmic reticulum transmembrane protein</fullName>
    </recommendedName>
</protein>
<evidence type="ECO:0000256" key="3">
    <source>
        <dbReference type="ARBA" id="ARBA00022989"/>
    </source>
</evidence>
<evidence type="ECO:0000256" key="5">
    <source>
        <dbReference type="RuleBase" id="RU367026"/>
    </source>
</evidence>
<feature type="non-terminal residue" evidence="7">
    <location>
        <position position="125"/>
    </location>
</feature>
<dbReference type="GO" id="GO:0006886">
    <property type="term" value="P:intracellular protein transport"/>
    <property type="evidence" value="ECO:0007669"/>
    <property type="project" value="UniProtKB-UniRule"/>
</dbReference>
<comment type="similarity">
    <text evidence="5">Belongs to the BCAP29/BCAP31 family.</text>
</comment>
<proteinExistence type="inferred from homology"/>
<keyword evidence="7" id="KW-0675">Receptor</keyword>
<accession>A0A4P9W6X1</accession>
<gene>
    <name evidence="7" type="ORF">BDK51DRAFT_26950</name>
</gene>
<dbReference type="PANTHER" id="PTHR12701:SF20">
    <property type="entry name" value="ENDOPLASMIC RETICULUM TRANSMEMBRANE PROTEIN"/>
    <property type="match status" value="1"/>
</dbReference>
<dbReference type="GO" id="GO:0006888">
    <property type="term" value="P:endoplasmic reticulum to Golgi vesicle-mediated transport"/>
    <property type="evidence" value="ECO:0007669"/>
    <property type="project" value="UniProtKB-UniRule"/>
</dbReference>